<evidence type="ECO:0000256" key="1">
    <source>
        <dbReference type="ARBA" id="ARBA00004613"/>
    </source>
</evidence>
<feature type="transmembrane region" description="Helical" evidence="11">
    <location>
        <begin position="506"/>
        <end position="529"/>
    </location>
</feature>
<dbReference type="EMBL" id="QJNS01000126">
    <property type="protein sequence ID" value="RYO85914.1"/>
    <property type="molecule type" value="Genomic_DNA"/>
</dbReference>
<feature type="compositionally biased region" description="Polar residues" evidence="10">
    <location>
        <begin position="636"/>
        <end position="646"/>
    </location>
</feature>
<evidence type="ECO:0000256" key="2">
    <source>
        <dbReference type="ARBA" id="ARBA00005641"/>
    </source>
</evidence>
<dbReference type="Pfam" id="PF00150">
    <property type="entry name" value="Cellulase"/>
    <property type="match status" value="1"/>
</dbReference>
<proteinExistence type="inferred from homology"/>
<evidence type="ECO:0000256" key="6">
    <source>
        <dbReference type="ARBA" id="ARBA00023295"/>
    </source>
</evidence>
<keyword evidence="11" id="KW-0472">Membrane</keyword>
<dbReference type="PANTHER" id="PTHR31297:SF1">
    <property type="entry name" value="GLUCAN 1,3-BETA-GLUCOSIDASE I_II-RELATED"/>
    <property type="match status" value="1"/>
</dbReference>
<comment type="subcellular location">
    <subcellularLocation>
        <location evidence="1">Secreted</location>
    </subcellularLocation>
</comment>
<feature type="compositionally biased region" description="Polar residues" evidence="10">
    <location>
        <begin position="461"/>
        <end position="474"/>
    </location>
</feature>
<keyword evidence="7" id="KW-0961">Cell wall biogenesis/degradation</keyword>
<dbReference type="InterPro" id="IPR017853">
    <property type="entry name" value="GH"/>
</dbReference>
<dbReference type="PANTHER" id="PTHR31297">
    <property type="entry name" value="GLUCAN ENDO-1,6-BETA-GLUCOSIDASE B"/>
    <property type="match status" value="1"/>
</dbReference>
<evidence type="ECO:0000259" key="13">
    <source>
        <dbReference type="Pfam" id="PF00150"/>
    </source>
</evidence>
<evidence type="ECO:0000256" key="11">
    <source>
        <dbReference type="SAM" id="Phobius"/>
    </source>
</evidence>
<evidence type="ECO:0000256" key="7">
    <source>
        <dbReference type="ARBA" id="ARBA00023316"/>
    </source>
</evidence>
<keyword evidence="5" id="KW-0378">Hydrolase</keyword>
<evidence type="ECO:0000256" key="12">
    <source>
        <dbReference type="SAM" id="SignalP"/>
    </source>
</evidence>
<dbReference type="InterPro" id="IPR050386">
    <property type="entry name" value="Glycosyl_hydrolase_5"/>
</dbReference>
<comment type="catalytic activity">
    <reaction evidence="8">
        <text>Successive hydrolysis of beta-D-glucose units from the non-reducing ends of (1-&gt;3)-beta-D-glucans, releasing alpha-glucose.</text>
        <dbReference type="EC" id="3.2.1.58"/>
    </reaction>
</comment>
<keyword evidence="6" id="KW-0326">Glycosidase</keyword>
<organism evidence="14 15">
    <name type="scientific">Monosporascus cannonballus</name>
    <dbReference type="NCBI Taxonomy" id="155416"/>
    <lineage>
        <taxon>Eukaryota</taxon>
        <taxon>Fungi</taxon>
        <taxon>Dikarya</taxon>
        <taxon>Ascomycota</taxon>
        <taxon>Pezizomycotina</taxon>
        <taxon>Sordariomycetes</taxon>
        <taxon>Xylariomycetidae</taxon>
        <taxon>Xylariales</taxon>
        <taxon>Xylariales incertae sedis</taxon>
        <taxon>Monosporascus</taxon>
    </lineage>
</organism>
<evidence type="ECO:0000313" key="14">
    <source>
        <dbReference type="EMBL" id="RYO85914.1"/>
    </source>
</evidence>
<evidence type="ECO:0000256" key="3">
    <source>
        <dbReference type="ARBA" id="ARBA00022525"/>
    </source>
</evidence>
<accession>A0ABY0H646</accession>
<dbReference type="EC" id="3.2.1.58" evidence="9"/>
<keyword evidence="3" id="KW-0964">Secreted</keyword>
<sequence length="675" mass="73275">MCLFQRSLVATAAVALLASTSVAAPAAMVSPVRRDLNFNFGQDKIRGVNLGGWLLLEPWITPFIFEATPDEVVDEFTYTEVLGPAEAKTRLEEHWSSWITESDFGEIASKGLNFVRIPIGYWSVTPLDGDPYVQGAYQWLGRALEWAQGANLKVMIDLHGAPLSQNGLDNSGRRGPVQWGQDNSVDTTLNALNKIRDDFASHPAVAAIQLLNEPMGPQLDMNMVRQFMTEGYNNLQGSNVAVAVHDAFQGVTSWNDWGADMPSLVLDTHHYQVFESGTLQLDAVGHAAAACGFGDLMATANKVTISGEWSGAMTDCAKWLNGRGVGARYDGTFNFNGQTSQRIGSCDGKYSGTVDQLSEADRANIRRFIHAQMVAYEKADGWIFWTWKTESAPEWDFRMLTNAGLVPQPLGAMDTEDEGFESDDPETPSPTQTTFPTDGSTSPPSKTGRLDELPSIPVNPGSETALPQTSQNSGELGASISVGQNGVQEPELSQNADQSGQMGRSVIIAMGTIIGLAVLAIAIFTPFLCRRDSTYQHGMPAAPPDARTQSKVMDDIIAAAYAAESGNAWETGSKRSSGSSLWREKQEASDLFASQKPNENSKSLYVHQITSGFWKKSSQEEAGNIRAPRSVAGKTEMTSQSGATESTWNTWGVAQHPKKPKEDWIKRCIRLGGAK</sequence>
<evidence type="ECO:0000256" key="5">
    <source>
        <dbReference type="ARBA" id="ARBA00022801"/>
    </source>
</evidence>
<keyword evidence="11" id="KW-0812">Transmembrane</keyword>
<evidence type="ECO:0000256" key="9">
    <source>
        <dbReference type="ARBA" id="ARBA00038929"/>
    </source>
</evidence>
<dbReference type="Proteomes" id="UP000294003">
    <property type="component" value="Unassembled WGS sequence"/>
</dbReference>
<evidence type="ECO:0000256" key="4">
    <source>
        <dbReference type="ARBA" id="ARBA00022729"/>
    </source>
</evidence>
<dbReference type="Gene3D" id="3.20.20.80">
    <property type="entry name" value="Glycosidases"/>
    <property type="match status" value="1"/>
</dbReference>
<keyword evidence="11" id="KW-1133">Transmembrane helix</keyword>
<evidence type="ECO:0000313" key="15">
    <source>
        <dbReference type="Proteomes" id="UP000294003"/>
    </source>
</evidence>
<feature type="signal peptide" evidence="12">
    <location>
        <begin position="1"/>
        <end position="23"/>
    </location>
</feature>
<feature type="region of interest" description="Disordered" evidence="10">
    <location>
        <begin position="617"/>
        <end position="646"/>
    </location>
</feature>
<feature type="compositionally biased region" description="Acidic residues" evidence="10">
    <location>
        <begin position="414"/>
        <end position="426"/>
    </location>
</feature>
<evidence type="ECO:0000256" key="8">
    <source>
        <dbReference type="ARBA" id="ARBA00036824"/>
    </source>
</evidence>
<dbReference type="SUPFAM" id="SSF51445">
    <property type="entry name" value="(Trans)glycosidases"/>
    <property type="match status" value="1"/>
</dbReference>
<dbReference type="InterPro" id="IPR001547">
    <property type="entry name" value="Glyco_hydro_5"/>
</dbReference>
<gene>
    <name evidence="14" type="ORF">DL762_004993</name>
</gene>
<name>A0ABY0H646_9PEZI</name>
<evidence type="ECO:0000256" key="10">
    <source>
        <dbReference type="SAM" id="MobiDB-lite"/>
    </source>
</evidence>
<feature type="compositionally biased region" description="Polar residues" evidence="10">
    <location>
        <begin position="429"/>
        <end position="445"/>
    </location>
</feature>
<feature type="domain" description="Glycoside hydrolase family 5" evidence="13">
    <location>
        <begin position="90"/>
        <end position="230"/>
    </location>
</feature>
<keyword evidence="4 12" id="KW-0732">Signal</keyword>
<comment type="caution">
    <text evidence="14">The sequence shown here is derived from an EMBL/GenBank/DDBJ whole genome shotgun (WGS) entry which is preliminary data.</text>
</comment>
<reference evidence="14 15" key="1">
    <citation type="submission" date="2018-06" db="EMBL/GenBank/DDBJ databases">
        <title>Complete Genomes of Monosporascus.</title>
        <authorList>
            <person name="Robinson A.J."/>
            <person name="Natvig D.O."/>
        </authorList>
    </citation>
    <scope>NUCLEOTIDE SEQUENCE [LARGE SCALE GENOMIC DNA]</scope>
    <source>
        <strain evidence="14 15">CBS 609.92</strain>
    </source>
</reference>
<keyword evidence="15" id="KW-1185">Reference proteome</keyword>
<protein>
    <recommendedName>
        <fullName evidence="9">glucan 1,3-beta-glucosidase</fullName>
        <ecNumber evidence="9">3.2.1.58</ecNumber>
    </recommendedName>
</protein>
<comment type="similarity">
    <text evidence="2">Belongs to the glycosyl hydrolase 5 (cellulase A) family.</text>
</comment>
<feature type="region of interest" description="Disordered" evidence="10">
    <location>
        <begin position="408"/>
        <end position="480"/>
    </location>
</feature>
<feature type="chain" id="PRO_5046131253" description="glucan 1,3-beta-glucosidase" evidence="12">
    <location>
        <begin position="24"/>
        <end position="675"/>
    </location>
</feature>